<gene>
    <name evidence="4" type="ORF">GUITHDRAFT_147829</name>
</gene>
<evidence type="ECO:0000313" key="5">
    <source>
        <dbReference type="EnsemblProtists" id="EKX33560"/>
    </source>
</evidence>
<evidence type="ECO:0000313" key="4">
    <source>
        <dbReference type="EMBL" id="EKX33560.1"/>
    </source>
</evidence>
<feature type="transmembrane region" description="Helical" evidence="2">
    <location>
        <begin position="38"/>
        <end position="60"/>
    </location>
</feature>
<protein>
    <recommendedName>
        <fullName evidence="3">VWFD domain-containing protein</fullName>
    </recommendedName>
</protein>
<keyword evidence="2" id="KW-0812">Transmembrane</keyword>
<evidence type="ECO:0000313" key="6">
    <source>
        <dbReference type="Proteomes" id="UP000011087"/>
    </source>
</evidence>
<dbReference type="GeneID" id="17290302"/>
<reference evidence="6" key="2">
    <citation type="submission" date="2012-11" db="EMBL/GenBank/DDBJ databases">
        <authorList>
            <person name="Kuo A."/>
            <person name="Curtis B.A."/>
            <person name="Tanifuji G."/>
            <person name="Burki F."/>
            <person name="Gruber A."/>
            <person name="Irimia M."/>
            <person name="Maruyama S."/>
            <person name="Arias M.C."/>
            <person name="Ball S.G."/>
            <person name="Gile G.H."/>
            <person name="Hirakawa Y."/>
            <person name="Hopkins J.F."/>
            <person name="Rensing S.A."/>
            <person name="Schmutz J."/>
            <person name="Symeonidi A."/>
            <person name="Elias M."/>
            <person name="Eveleigh R.J."/>
            <person name="Herman E.K."/>
            <person name="Klute M.J."/>
            <person name="Nakayama T."/>
            <person name="Obornik M."/>
            <person name="Reyes-Prieto A."/>
            <person name="Armbrust E.V."/>
            <person name="Aves S.J."/>
            <person name="Beiko R.G."/>
            <person name="Coutinho P."/>
            <person name="Dacks J.B."/>
            <person name="Durnford D.G."/>
            <person name="Fast N.M."/>
            <person name="Green B.R."/>
            <person name="Grisdale C."/>
            <person name="Hempe F."/>
            <person name="Henrissat B."/>
            <person name="Hoppner M.P."/>
            <person name="Ishida K.-I."/>
            <person name="Kim E."/>
            <person name="Koreny L."/>
            <person name="Kroth P.G."/>
            <person name="Liu Y."/>
            <person name="Malik S.-B."/>
            <person name="Maier U.G."/>
            <person name="McRose D."/>
            <person name="Mock T."/>
            <person name="Neilson J.A."/>
            <person name="Onodera N.T."/>
            <person name="Poole A.M."/>
            <person name="Pritham E.J."/>
            <person name="Richards T.A."/>
            <person name="Rocap G."/>
            <person name="Roy S.W."/>
            <person name="Sarai C."/>
            <person name="Schaack S."/>
            <person name="Shirato S."/>
            <person name="Slamovits C.H."/>
            <person name="Spencer D.F."/>
            <person name="Suzuki S."/>
            <person name="Worden A.Z."/>
            <person name="Zauner S."/>
            <person name="Barry K."/>
            <person name="Bell C."/>
            <person name="Bharti A.K."/>
            <person name="Crow J.A."/>
            <person name="Grimwood J."/>
            <person name="Kramer R."/>
            <person name="Lindquist E."/>
            <person name="Lucas S."/>
            <person name="Salamov A."/>
            <person name="McFadden G.I."/>
            <person name="Lane C.E."/>
            <person name="Keeling P.J."/>
            <person name="Gray M.W."/>
            <person name="Grigoriev I.V."/>
            <person name="Archibald J.M."/>
        </authorList>
    </citation>
    <scope>NUCLEOTIDE SEQUENCE</scope>
    <source>
        <strain evidence="6">CCMP2712</strain>
    </source>
</reference>
<dbReference type="Pfam" id="PF00094">
    <property type="entry name" value="VWD"/>
    <property type="match status" value="1"/>
</dbReference>
<dbReference type="OrthoDB" id="7735550at2759"/>
<dbReference type="InterPro" id="IPR008160">
    <property type="entry name" value="Collagen"/>
</dbReference>
<dbReference type="RefSeq" id="XP_005820540.1">
    <property type="nucleotide sequence ID" value="XM_005820483.1"/>
</dbReference>
<dbReference type="PANTHER" id="PTHR24637">
    <property type="entry name" value="COLLAGEN"/>
    <property type="match status" value="1"/>
</dbReference>
<dbReference type="Proteomes" id="UP000011087">
    <property type="component" value="Unassembled WGS sequence"/>
</dbReference>
<dbReference type="AlphaFoldDB" id="L1ICI9"/>
<proteinExistence type="predicted"/>
<dbReference type="EnsemblProtists" id="EKX33560">
    <property type="protein sequence ID" value="EKX33560"/>
    <property type="gene ID" value="GUITHDRAFT_147829"/>
</dbReference>
<dbReference type="EMBL" id="JH993137">
    <property type="protein sequence ID" value="EKX33560.1"/>
    <property type="molecule type" value="Genomic_DNA"/>
</dbReference>
<feature type="region of interest" description="Disordered" evidence="1">
    <location>
        <begin position="204"/>
        <end position="251"/>
    </location>
</feature>
<dbReference type="STRING" id="905079.L1ICI9"/>
<evidence type="ECO:0000256" key="2">
    <source>
        <dbReference type="SAM" id="Phobius"/>
    </source>
</evidence>
<dbReference type="Pfam" id="PF01391">
    <property type="entry name" value="Collagen"/>
    <property type="match status" value="1"/>
</dbReference>
<evidence type="ECO:0000256" key="1">
    <source>
        <dbReference type="SAM" id="MobiDB-lite"/>
    </source>
</evidence>
<feature type="region of interest" description="Disordered" evidence="1">
    <location>
        <begin position="322"/>
        <end position="384"/>
    </location>
</feature>
<dbReference type="HOGENOM" id="CLU_286899_0_0_1"/>
<dbReference type="PaxDb" id="55529-EKX33560"/>
<keyword evidence="6" id="KW-1185">Reference proteome</keyword>
<evidence type="ECO:0000259" key="3">
    <source>
        <dbReference type="PROSITE" id="PS51233"/>
    </source>
</evidence>
<reference evidence="4 6" key="1">
    <citation type="journal article" date="2012" name="Nature">
        <title>Algal genomes reveal evolutionary mosaicism and the fate of nucleomorphs.</title>
        <authorList>
            <consortium name="DOE Joint Genome Institute"/>
            <person name="Curtis B.A."/>
            <person name="Tanifuji G."/>
            <person name="Burki F."/>
            <person name="Gruber A."/>
            <person name="Irimia M."/>
            <person name="Maruyama S."/>
            <person name="Arias M.C."/>
            <person name="Ball S.G."/>
            <person name="Gile G.H."/>
            <person name="Hirakawa Y."/>
            <person name="Hopkins J.F."/>
            <person name="Kuo A."/>
            <person name="Rensing S.A."/>
            <person name="Schmutz J."/>
            <person name="Symeonidi A."/>
            <person name="Elias M."/>
            <person name="Eveleigh R.J."/>
            <person name="Herman E.K."/>
            <person name="Klute M.J."/>
            <person name="Nakayama T."/>
            <person name="Obornik M."/>
            <person name="Reyes-Prieto A."/>
            <person name="Armbrust E.V."/>
            <person name="Aves S.J."/>
            <person name="Beiko R.G."/>
            <person name="Coutinho P."/>
            <person name="Dacks J.B."/>
            <person name="Durnford D.G."/>
            <person name="Fast N.M."/>
            <person name="Green B.R."/>
            <person name="Grisdale C.J."/>
            <person name="Hempel F."/>
            <person name="Henrissat B."/>
            <person name="Hoppner M.P."/>
            <person name="Ishida K."/>
            <person name="Kim E."/>
            <person name="Koreny L."/>
            <person name="Kroth P.G."/>
            <person name="Liu Y."/>
            <person name="Malik S.B."/>
            <person name="Maier U.G."/>
            <person name="McRose D."/>
            <person name="Mock T."/>
            <person name="Neilson J.A."/>
            <person name="Onodera N.T."/>
            <person name="Poole A.M."/>
            <person name="Pritham E.J."/>
            <person name="Richards T.A."/>
            <person name="Rocap G."/>
            <person name="Roy S.W."/>
            <person name="Sarai C."/>
            <person name="Schaack S."/>
            <person name="Shirato S."/>
            <person name="Slamovits C.H."/>
            <person name="Spencer D.F."/>
            <person name="Suzuki S."/>
            <person name="Worden A.Z."/>
            <person name="Zauner S."/>
            <person name="Barry K."/>
            <person name="Bell C."/>
            <person name="Bharti A.K."/>
            <person name="Crow J.A."/>
            <person name="Grimwood J."/>
            <person name="Kramer R."/>
            <person name="Lindquist E."/>
            <person name="Lucas S."/>
            <person name="Salamov A."/>
            <person name="McFadden G.I."/>
            <person name="Lane C.E."/>
            <person name="Keeling P.J."/>
            <person name="Gray M.W."/>
            <person name="Grigoriev I.V."/>
            <person name="Archibald J.M."/>
        </authorList>
    </citation>
    <scope>NUCLEOTIDE SEQUENCE</scope>
    <source>
        <strain evidence="4 6">CCMP2712</strain>
    </source>
</reference>
<organism evidence="4">
    <name type="scientific">Guillardia theta (strain CCMP2712)</name>
    <name type="common">Cryptophyte</name>
    <dbReference type="NCBI Taxonomy" id="905079"/>
    <lineage>
        <taxon>Eukaryota</taxon>
        <taxon>Cryptophyceae</taxon>
        <taxon>Pyrenomonadales</taxon>
        <taxon>Geminigeraceae</taxon>
        <taxon>Guillardia</taxon>
    </lineage>
</organism>
<keyword evidence="2" id="KW-0472">Membrane</keyword>
<feature type="region of interest" description="Disordered" evidence="1">
    <location>
        <begin position="754"/>
        <end position="788"/>
    </location>
</feature>
<dbReference type="PROSITE" id="PS51233">
    <property type="entry name" value="VWFD"/>
    <property type="match status" value="1"/>
</dbReference>
<reference evidence="5" key="3">
    <citation type="submission" date="2015-06" db="UniProtKB">
        <authorList>
            <consortium name="EnsemblProtists"/>
        </authorList>
    </citation>
    <scope>IDENTIFICATION</scope>
</reference>
<sequence length="1076" mass="118492">MPRLYGTSGAPVDAAPPKTSELSQAMGVRRRWMRRRRVWMHGMIGVCSGGVLRLVSWSLVGATLGLCAMAGLMLLRTEHRSSLLSLPNMGKAKKDIAALDQEIQMDLSANHALSQKYAKTMKGKNGCHCDCSQSAPEFRVKAATMLEQVGESAFFGPCSSCPCMKSSSIETEITDLSNDVEVAEAFERSIDKVEKEKIPVDIIMRVGQKGSKEHRDQEASADRRDPSALKDHKGQQEREGRRGRPGLRDPEDPREWMVLLVKTGCVDHEGYQVLRAHLVRKELLEIVETKGRLDLLAFLDLQERLEQKDLVDHLGLRLASKQWIGNPGPPGDEGPQGSPGPKGAKGDRGPVGYIGPNGADGEKGSPGPQGSRGIPGRGCDGISPTDGSFPKSIDACGLCGGDESECATGRSSRTAHAVGDPHYLTFDGISFDYQHTGEFILARHMNSIELQNKQARACALTSNIFISFLMPCPNPNVRCNIGIAIITKNYNIIFRSDWRTEHMMVNGELWTQGAQYQYNKIQSLNDYTSFQVTGSSFYVWFNDFVGADGAVASADQCGWGSPLPNGIYHNVYFQAPGRWSSGLSMTGLFANFDNNADDDWDSISPSEMWWVEGSSHSAFSNPTYRLDWTNRITKQSVAARGSLPILAITRDKYGNVFHNTNWTVADELRAFKEVDPYTAKMRRRLFEKMAKEGVIERGLKKKHLTGLAAAELDVMPYKGERPDHLRVEQQVEGGEGRGGGSEEMWADAVQEGVESAHAGTEENVRGRRREYEGADRDQECMDGSPECAQKGITKSPTVGITWQNVITRNADGTQHTWTMQERETECHAKCLPNHPKTNVICKCLLDCSLGVDADVCRMSAHWNLVKARIIPLVPADGDGSCVNVNVKASSIFPAIKYRPDLWDNENANNFAITLWYKPRPSKSCKELSVHSILYKGPTEVNYDAEPVALEVDMTNCESADIALLPIIATVAGQDLRSTTGISKDGWSFISIMKKGQDVSLWLGVEGVLRKDASMVLPDSAVYVATKEDAIYLVAPTAGADRIPYGWVGKLNYIPASLWEPEIQNVFNEKAPKLCGM</sequence>
<dbReference type="KEGG" id="gtt:GUITHDRAFT_147829"/>
<feature type="compositionally biased region" description="Basic and acidic residues" evidence="1">
    <location>
        <begin position="759"/>
        <end position="779"/>
    </location>
</feature>
<feature type="domain" description="VWFD" evidence="3">
    <location>
        <begin position="413"/>
        <end position="631"/>
    </location>
</feature>
<feature type="region of interest" description="Disordered" evidence="1">
    <location>
        <begin position="1"/>
        <end position="20"/>
    </location>
</feature>
<dbReference type="InterPro" id="IPR001846">
    <property type="entry name" value="VWF_type-D"/>
</dbReference>
<feature type="compositionally biased region" description="Basic and acidic residues" evidence="1">
    <location>
        <begin position="210"/>
        <end position="251"/>
    </location>
</feature>
<accession>L1ICI9</accession>
<keyword evidence="2" id="KW-1133">Transmembrane helix</keyword>
<name>L1ICI9_GUITC</name>